<keyword evidence="1" id="KW-0472">Membrane</keyword>
<dbReference type="AlphaFoldDB" id="A0AAV4UIN5"/>
<accession>A0AAV4UIN5</accession>
<feature type="transmembrane region" description="Helical" evidence="1">
    <location>
        <begin position="69"/>
        <end position="86"/>
    </location>
</feature>
<dbReference type="Proteomes" id="UP001054945">
    <property type="component" value="Unassembled WGS sequence"/>
</dbReference>
<gene>
    <name evidence="2" type="ORF">CEXT_230021</name>
</gene>
<keyword evidence="3" id="KW-1185">Reference proteome</keyword>
<evidence type="ECO:0000256" key="1">
    <source>
        <dbReference type="SAM" id="Phobius"/>
    </source>
</evidence>
<reference evidence="2 3" key="1">
    <citation type="submission" date="2021-06" db="EMBL/GenBank/DDBJ databases">
        <title>Caerostris extrusa draft genome.</title>
        <authorList>
            <person name="Kono N."/>
            <person name="Arakawa K."/>
        </authorList>
    </citation>
    <scope>NUCLEOTIDE SEQUENCE [LARGE SCALE GENOMIC DNA]</scope>
</reference>
<keyword evidence="1" id="KW-1133">Transmembrane helix</keyword>
<organism evidence="2 3">
    <name type="scientific">Caerostris extrusa</name>
    <name type="common">Bark spider</name>
    <name type="synonym">Caerostris bankana</name>
    <dbReference type="NCBI Taxonomy" id="172846"/>
    <lineage>
        <taxon>Eukaryota</taxon>
        <taxon>Metazoa</taxon>
        <taxon>Ecdysozoa</taxon>
        <taxon>Arthropoda</taxon>
        <taxon>Chelicerata</taxon>
        <taxon>Arachnida</taxon>
        <taxon>Araneae</taxon>
        <taxon>Araneomorphae</taxon>
        <taxon>Entelegynae</taxon>
        <taxon>Araneoidea</taxon>
        <taxon>Araneidae</taxon>
        <taxon>Caerostris</taxon>
    </lineage>
</organism>
<evidence type="ECO:0000313" key="3">
    <source>
        <dbReference type="Proteomes" id="UP001054945"/>
    </source>
</evidence>
<proteinExistence type="predicted"/>
<evidence type="ECO:0000313" key="2">
    <source>
        <dbReference type="EMBL" id="GIY57787.1"/>
    </source>
</evidence>
<dbReference type="EMBL" id="BPLR01012962">
    <property type="protein sequence ID" value="GIY57787.1"/>
    <property type="molecule type" value="Genomic_DNA"/>
</dbReference>
<keyword evidence="1" id="KW-0812">Transmembrane</keyword>
<comment type="caution">
    <text evidence="2">The sequence shown here is derived from an EMBL/GenBank/DDBJ whole genome shotgun (WGS) entry which is preliminary data.</text>
</comment>
<sequence length="102" mass="11404">MDCNIEDCNSDCNIEDCYRKNLRRRRRFASGRVPSLQPEEPEEPPGTAKSCMAGESCIKNMRFSKWEPIPLGVVIACFVTALLLALSHNTINYVKGALVTRG</sequence>
<protein>
    <submittedName>
        <fullName evidence="2">Uncharacterized protein</fullName>
    </submittedName>
</protein>
<name>A0AAV4UIN5_CAEEX</name>